<evidence type="ECO:0000313" key="4">
    <source>
        <dbReference type="EMBL" id="ALC49694.1"/>
    </source>
</evidence>
<evidence type="ECO:0000259" key="3">
    <source>
        <dbReference type="Pfam" id="PF15928"/>
    </source>
</evidence>
<keyword evidence="5" id="KW-1185">Reference proteome</keyword>
<dbReference type="Pfam" id="PF15928">
    <property type="entry name" value="DUF4746"/>
    <property type="match status" value="1"/>
</dbReference>
<evidence type="ECO:0000259" key="2">
    <source>
        <dbReference type="Pfam" id="PF00085"/>
    </source>
</evidence>
<feature type="region of interest" description="Disordered" evidence="1">
    <location>
        <begin position="549"/>
        <end position="719"/>
    </location>
</feature>
<dbReference type="OrthoDB" id="10263751at2759"/>
<feature type="compositionally biased region" description="Basic and acidic residues" evidence="1">
    <location>
        <begin position="549"/>
        <end position="574"/>
    </location>
</feature>
<dbReference type="InterPro" id="IPR051766">
    <property type="entry name" value="TXND_domain-containing"/>
</dbReference>
<feature type="domain" description="Thioredoxin" evidence="2">
    <location>
        <begin position="15"/>
        <end position="106"/>
    </location>
</feature>
<feature type="compositionally biased region" description="Pro residues" evidence="1">
    <location>
        <begin position="592"/>
        <end position="602"/>
    </location>
</feature>
<dbReference type="Pfam" id="PF00085">
    <property type="entry name" value="Thioredoxin"/>
    <property type="match status" value="1"/>
</dbReference>
<dbReference type="EMBL" id="CP012528">
    <property type="protein sequence ID" value="ALC49694.1"/>
    <property type="molecule type" value="Genomic_DNA"/>
</dbReference>
<dbReference type="PANTHER" id="PTHR46135:SF3">
    <property type="entry name" value="NME_NM23 FAMILY MEMBER 8"/>
    <property type="match status" value="1"/>
</dbReference>
<dbReference type="SMR" id="A0A0M5J8E6"/>
<accession>A0A0M5J8E6</accession>
<feature type="compositionally biased region" description="Low complexity" evidence="1">
    <location>
        <begin position="603"/>
        <end position="677"/>
    </location>
</feature>
<dbReference type="SUPFAM" id="SSF52833">
    <property type="entry name" value="Thioredoxin-like"/>
    <property type="match status" value="1"/>
</dbReference>
<evidence type="ECO:0000313" key="5">
    <source>
        <dbReference type="Proteomes" id="UP000494163"/>
    </source>
</evidence>
<dbReference type="STRING" id="30019.A0A0M5J8E6"/>
<dbReference type="InterPro" id="IPR013766">
    <property type="entry name" value="Thioredoxin_domain"/>
</dbReference>
<dbReference type="OMA" id="MQCKDRR"/>
<dbReference type="AlphaFoldDB" id="A0A0M5J8E6"/>
<dbReference type="PANTHER" id="PTHR46135">
    <property type="entry name" value="NME/NM23 FAMILY MEMBER 8"/>
    <property type="match status" value="1"/>
</dbReference>
<dbReference type="PROSITE" id="PS00194">
    <property type="entry name" value="THIOREDOXIN_1"/>
    <property type="match status" value="1"/>
</dbReference>
<proteinExistence type="predicted"/>
<feature type="compositionally biased region" description="Acidic residues" evidence="1">
    <location>
        <begin position="299"/>
        <end position="311"/>
    </location>
</feature>
<dbReference type="InterPro" id="IPR036249">
    <property type="entry name" value="Thioredoxin-like_sf"/>
</dbReference>
<dbReference type="InterPro" id="IPR017937">
    <property type="entry name" value="Thioredoxin_CS"/>
</dbReference>
<name>A0A0M5J8E6_DROBS</name>
<gene>
    <name evidence="4" type="ORF">Dbus_chrXg1550</name>
</gene>
<organism evidence="4 5">
    <name type="scientific">Drosophila busckii</name>
    <name type="common">Fruit fly</name>
    <dbReference type="NCBI Taxonomy" id="30019"/>
    <lineage>
        <taxon>Eukaryota</taxon>
        <taxon>Metazoa</taxon>
        <taxon>Ecdysozoa</taxon>
        <taxon>Arthropoda</taxon>
        <taxon>Hexapoda</taxon>
        <taxon>Insecta</taxon>
        <taxon>Pterygota</taxon>
        <taxon>Neoptera</taxon>
        <taxon>Endopterygota</taxon>
        <taxon>Diptera</taxon>
        <taxon>Brachycera</taxon>
        <taxon>Muscomorpha</taxon>
        <taxon>Ephydroidea</taxon>
        <taxon>Drosophilidae</taxon>
        <taxon>Drosophila</taxon>
    </lineage>
</organism>
<feature type="compositionally biased region" description="Basic and acidic residues" evidence="1">
    <location>
        <begin position="331"/>
        <end position="341"/>
    </location>
</feature>
<feature type="domain" description="DUF4746" evidence="3">
    <location>
        <begin position="230"/>
        <end position="552"/>
    </location>
</feature>
<evidence type="ECO:0000256" key="1">
    <source>
        <dbReference type="SAM" id="MobiDB-lite"/>
    </source>
</evidence>
<protein>
    <submittedName>
        <fullName evidence="4">CG18130</fullName>
    </submittedName>
</protein>
<feature type="region of interest" description="Disordered" evidence="1">
    <location>
        <begin position="299"/>
        <end position="370"/>
    </location>
</feature>
<dbReference type="Gene3D" id="3.40.30.10">
    <property type="entry name" value="Glutaredoxin"/>
    <property type="match status" value="1"/>
</dbReference>
<dbReference type="Proteomes" id="UP000494163">
    <property type="component" value="Chromosome X"/>
</dbReference>
<sequence length="719" mass="78616">MARRGAAQQLQADINTDEELEKFITKPGLIVLEVFSAWCGPCLGLMGTLRKAKLDIGENLSLAVVDTVASLNRFYKRSEPVFLFVSNGRATNIFYGSDAPKLMTTINKELEKALQPFKGPTYDIWELQPVEAEARRVKLEALDKAERIEFEKKHKKRVDYLNRCTDIIMENLPDVGVTIFGPQVSRDMFKKLQEPADQLKMQCKDRKYMEVSEADFELINYACKNPLSEDIIEQLSGRELLICYWKIDESSGPVPTVLATYAHEVTKERVAPPDDEINVPHPIPPLLTTLKLKVEVEVPEGESWEDEISSEEEARRKAAARKSKSITRIQEGQEGRGKEPDGAEEDIEEEGMEEEEVGQGQGPATPAFPGVGFELDLGLDDDVVSEEEVEEEEEVVVKVQTRIKIVKIPPIWVANSRRTHASLIYTFFRNQTTGFLPQDPPPEPPHVIMAFEAHKHDEIMEFVEGIKDEVPLYGFFTDDNPADAKLISNSVFRYDQQDHNMNDRFVLKVNKVQSNTMLSLVQFEPTYVSSNVTSGKVDALKFFPEDYKTDEELPPDMVEKPKKQKKKAEAAAEKKHSKAVSRPQSVADKPPEPTGAPAPTPAPAEGEAAQAPAAEEAAGAADTPPSPPEGGEAAPAEAPATEEAAPAAEATPATEAAAEAAPAADAAPAPESAPAPETTKEEAPAEAPPPAPEAPEPAAEEAAAPPPPTEAPAEAAAAE</sequence>
<dbReference type="InterPro" id="IPR031827">
    <property type="entry name" value="DUF4746"/>
</dbReference>
<reference evidence="4 5" key="1">
    <citation type="submission" date="2015-08" db="EMBL/GenBank/DDBJ databases">
        <title>Ancestral chromatin configuration constrains chromatin evolution on differentiating sex chromosomes in Drosophila.</title>
        <authorList>
            <person name="Zhou Q."/>
            <person name="Bachtrog D."/>
        </authorList>
    </citation>
    <scope>NUCLEOTIDE SEQUENCE [LARGE SCALE GENOMIC DNA]</scope>
    <source>
        <tissue evidence="4">Whole larvae</tissue>
    </source>
</reference>
<feature type="compositionally biased region" description="Acidic residues" evidence="1">
    <location>
        <begin position="342"/>
        <end position="357"/>
    </location>
</feature>
<feature type="compositionally biased region" description="Pro residues" evidence="1">
    <location>
        <begin position="686"/>
        <end position="695"/>
    </location>
</feature>